<dbReference type="InterPro" id="IPR041854">
    <property type="entry name" value="BFD-like_2Fe2S-bd_dom_sf"/>
</dbReference>
<gene>
    <name evidence="5" type="ORF">H8E19_13185</name>
</gene>
<name>A0A8J6N1X3_9DELT</name>
<dbReference type="InterPro" id="IPR007419">
    <property type="entry name" value="BFD-like_2Fe2S-bd_dom"/>
</dbReference>
<keyword evidence="3" id="KW-0411">Iron-sulfur</keyword>
<evidence type="ECO:0000256" key="2">
    <source>
        <dbReference type="ARBA" id="ARBA00023004"/>
    </source>
</evidence>
<evidence type="ECO:0000256" key="3">
    <source>
        <dbReference type="ARBA" id="ARBA00023014"/>
    </source>
</evidence>
<comment type="caution">
    <text evidence="5">The sequence shown here is derived from an EMBL/GenBank/DDBJ whole genome shotgun (WGS) entry which is preliminary data.</text>
</comment>
<dbReference type="InterPro" id="IPR017900">
    <property type="entry name" value="4Fe4S_Fe_S_CS"/>
</dbReference>
<dbReference type="Gene3D" id="1.10.10.1100">
    <property type="entry name" value="BFD-like [2Fe-2S]-binding domain"/>
    <property type="match status" value="1"/>
</dbReference>
<accession>A0A8J6N1X3</accession>
<dbReference type="Pfam" id="PF04324">
    <property type="entry name" value="Fer2_BFD"/>
    <property type="match status" value="1"/>
</dbReference>
<dbReference type="GO" id="GO:0051536">
    <property type="term" value="F:iron-sulfur cluster binding"/>
    <property type="evidence" value="ECO:0007669"/>
    <property type="project" value="UniProtKB-KW"/>
</dbReference>
<dbReference type="EMBL" id="JACNJD010000275">
    <property type="protein sequence ID" value="MBC8178353.1"/>
    <property type="molecule type" value="Genomic_DNA"/>
</dbReference>
<proteinExistence type="predicted"/>
<dbReference type="PROSITE" id="PS51379">
    <property type="entry name" value="4FE4S_FER_2"/>
    <property type="match status" value="2"/>
</dbReference>
<feature type="domain" description="4Fe-4S ferredoxin-type" evidence="4">
    <location>
        <begin position="37"/>
        <end position="65"/>
    </location>
</feature>
<keyword evidence="2" id="KW-0408">Iron</keyword>
<dbReference type="GO" id="GO:0046872">
    <property type="term" value="F:metal ion binding"/>
    <property type="evidence" value="ECO:0007669"/>
    <property type="project" value="UniProtKB-KW"/>
</dbReference>
<dbReference type="SUPFAM" id="SSF54862">
    <property type="entry name" value="4Fe-4S ferredoxins"/>
    <property type="match status" value="1"/>
</dbReference>
<evidence type="ECO:0000259" key="4">
    <source>
        <dbReference type="PROSITE" id="PS51379"/>
    </source>
</evidence>
<dbReference type="Pfam" id="PF12838">
    <property type="entry name" value="Fer4_7"/>
    <property type="match status" value="1"/>
</dbReference>
<sequence>MIRLEFFAQVDERKCTGCKLCEPICPAGAIEIEEKTATIDIDRCIDCQRCIDRCNMENAVSRVPRPSEVVRYVDHSDLDPLQIKTLCAKAGLLPDMPICGCMRTTGKETVAAVLKGATTPEDLCAMTGLRAGCGMYCMTRIFQVLEACGISLDDPPDRRWINLTLSIADIPREKVDRIEEAYPQCCVGEDWKRVTQRPTTSQKKEGDHV</sequence>
<dbReference type="Gene3D" id="3.30.70.20">
    <property type="match status" value="1"/>
</dbReference>
<dbReference type="AlphaFoldDB" id="A0A8J6N1X3"/>
<evidence type="ECO:0000313" key="6">
    <source>
        <dbReference type="Proteomes" id="UP000650524"/>
    </source>
</evidence>
<organism evidence="5 6">
    <name type="scientific">Candidatus Desulfacyla euxinica</name>
    <dbReference type="NCBI Taxonomy" id="2841693"/>
    <lineage>
        <taxon>Bacteria</taxon>
        <taxon>Deltaproteobacteria</taxon>
        <taxon>Candidatus Desulfacyla</taxon>
    </lineage>
</organism>
<protein>
    <submittedName>
        <fullName evidence="5">4Fe-4S binding protein</fullName>
    </submittedName>
</protein>
<reference evidence="5 6" key="1">
    <citation type="submission" date="2020-08" db="EMBL/GenBank/DDBJ databases">
        <title>Bridging the membrane lipid divide: bacteria of the FCB group superphylum have the potential to synthesize archaeal ether lipids.</title>
        <authorList>
            <person name="Villanueva L."/>
            <person name="Von Meijenfeldt F.A.B."/>
            <person name="Westbye A.B."/>
            <person name="Yadav S."/>
            <person name="Hopmans E.C."/>
            <person name="Dutilh B.E."/>
            <person name="Sinninghe Damste J.S."/>
        </authorList>
    </citation>
    <scope>NUCLEOTIDE SEQUENCE [LARGE SCALE GENOMIC DNA]</scope>
    <source>
        <strain evidence="5">NIOZ-UU27</strain>
    </source>
</reference>
<feature type="domain" description="4Fe-4S ferredoxin-type" evidence="4">
    <location>
        <begin position="6"/>
        <end position="35"/>
    </location>
</feature>
<dbReference type="InterPro" id="IPR017896">
    <property type="entry name" value="4Fe4S_Fe-S-bd"/>
</dbReference>
<dbReference type="PROSITE" id="PS00198">
    <property type="entry name" value="4FE4S_FER_1"/>
    <property type="match status" value="1"/>
</dbReference>
<keyword evidence="1" id="KW-0479">Metal-binding</keyword>
<evidence type="ECO:0000256" key="1">
    <source>
        <dbReference type="ARBA" id="ARBA00022723"/>
    </source>
</evidence>
<dbReference type="Proteomes" id="UP000650524">
    <property type="component" value="Unassembled WGS sequence"/>
</dbReference>
<evidence type="ECO:0000313" key="5">
    <source>
        <dbReference type="EMBL" id="MBC8178353.1"/>
    </source>
</evidence>